<proteinExistence type="inferred from homology"/>
<evidence type="ECO:0000256" key="6">
    <source>
        <dbReference type="ARBA" id="ARBA00022722"/>
    </source>
</evidence>
<evidence type="ECO:0000256" key="2">
    <source>
        <dbReference type="ARBA" id="ARBA00001947"/>
    </source>
</evidence>
<keyword evidence="5" id="KW-0819">tRNA processing</keyword>
<keyword evidence="7" id="KW-0479">Metal-binding</keyword>
<name>A0A2P6NT02_9EUKA</name>
<dbReference type="PANTHER" id="PTHR12553">
    <property type="entry name" value="ZINC PHOSPHODIESTERASE ELAC PROTEIN 2"/>
    <property type="match status" value="1"/>
</dbReference>
<evidence type="ECO:0000313" key="14">
    <source>
        <dbReference type="Proteomes" id="UP000241769"/>
    </source>
</evidence>
<dbReference type="Pfam" id="PF23023">
    <property type="entry name" value="Anti-Pycsar_Apyc1"/>
    <property type="match status" value="1"/>
</dbReference>
<organism evidence="13 14">
    <name type="scientific">Planoprotostelium fungivorum</name>
    <dbReference type="NCBI Taxonomy" id="1890364"/>
    <lineage>
        <taxon>Eukaryota</taxon>
        <taxon>Amoebozoa</taxon>
        <taxon>Evosea</taxon>
        <taxon>Variosea</taxon>
        <taxon>Cavosteliida</taxon>
        <taxon>Cavosteliaceae</taxon>
        <taxon>Planoprotostelium</taxon>
    </lineage>
</organism>
<feature type="compositionally biased region" description="Basic and acidic residues" evidence="11">
    <location>
        <begin position="754"/>
        <end position="769"/>
    </location>
</feature>
<gene>
    <name evidence="13" type="ORF">PROFUN_04838</name>
</gene>
<comment type="catalytic activity">
    <reaction evidence="1">
        <text>Endonucleolytic cleavage of RNA, removing extra 3' nucleotides from tRNA precursor, generating 3' termini of tRNAs. A 3'-hydroxy group is left at the tRNA terminus and a 5'-phosphoryl group is left at the trailer molecule.</text>
        <dbReference type="EC" id="3.1.26.11"/>
    </reaction>
</comment>
<dbReference type="Gene3D" id="3.60.15.10">
    <property type="entry name" value="Ribonuclease Z/Hydroxyacylglutathione hydrolase-like"/>
    <property type="match status" value="2"/>
</dbReference>
<dbReference type="Proteomes" id="UP000241769">
    <property type="component" value="Unassembled WGS sequence"/>
</dbReference>
<evidence type="ECO:0000256" key="3">
    <source>
        <dbReference type="ARBA" id="ARBA00007823"/>
    </source>
</evidence>
<dbReference type="EC" id="3.1.26.11" evidence="4"/>
<dbReference type="SUPFAM" id="SSF56281">
    <property type="entry name" value="Metallo-hydrolase/oxidoreductase"/>
    <property type="match status" value="2"/>
</dbReference>
<dbReference type="GO" id="GO:0046872">
    <property type="term" value="F:metal ion binding"/>
    <property type="evidence" value="ECO:0007669"/>
    <property type="project" value="UniProtKB-KW"/>
</dbReference>
<evidence type="ECO:0000256" key="5">
    <source>
        <dbReference type="ARBA" id="ARBA00022694"/>
    </source>
</evidence>
<keyword evidence="14" id="KW-1185">Reference proteome</keyword>
<keyword evidence="10" id="KW-0862">Zinc</keyword>
<evidence type="ECO:0000256" key="4">
    <source>
        <dbReference type="ARBA" id="ARBA00012477"/>
    </source>
</evidence>
<dbReference type="GO" id="GO:1990180">
    <property type="term" value="P:mitochondrial tRNA 3'-end processing"/>
    <property type="evidence" value="ECO:0007669"/>
    <property type="project" value="TreeGrafter"/>
</dbReference>
<dbReference type="GO" id="GO:0005739">
    <property type="term" value="C:mitochondrion"/>
    <property type="evidence" value="ECO:0007669"/>
    <property type="project" value="TreeGrafter"/>
</dbReference>
<dbReference type="EMBL" id="MDYQ01000023">
    <property type="protein sequence ID" value="PRP87102.1"/>
    <property type="molecule type" value="Genomic_DNA"/>
</dbReference>
<dbReference type="InParanoid" id="A0A2P6NT02"/>
<sequence>MKSFLQILGTGSGDSSPSLLLFFDNHRYLFNVGENTQRLCVTTKTRLHQINHIFLTNTRWQNTGGLPGVLLTLADAKPPKDVNITGPPNLHHLLHTTRHFVNRPLEVNTLELKNRSHVSSLINHDDMLHIRPILLSAKNPQKETSPAKLKRYSLPESTPPFEELESKTPVHFTQTEHGISTRVEMSKRWLGKLAGYAEDTFTTACYICHVPDIPGKFDPKKAKELGLRPGPIYRELQRGNSVLSDDKSRTIHPHEVIGEATPGAVFIVLDIPTMEHLNSLCKDESWAAYTGEGKYAKQVTYVMHLTPQHVLASPQYRDWMNLNFGKTKTHVVINSQVCSQNYIFESAMANHLALHDLDPLIFPRPHSSYDVKSLDFDENWVVGQNLSKMSLYPYTHIDRSEELLYGKTFFEMKAEERRKQHLTPEAIKAIIDHNQRDPSTLQLTFLGTGSASPSKYRNVSSIYVQLPLGGLLMDAGEGSYGQLYRNFGERTDQILSQLKMIWISHMHADHLLGTLELIIKHRQVYEKGTMEEPYAPLIVVGPGKLGLWLSEYDQMDRIYWSYVHSDALSNPVNLVQPVLESVLGIKKMFNVRVPHTGDSRGLIIEHMSGWKLVYSGDTRPTKTLEEAGKDATVLVHEATFEDGRMADALQKKHSTASEAVQVGKNMRAKHIVLTHFSQRYPRLPILNAEDKGRVSVAFDLMTLDLKDMGFAPCLNDALRVIFMEDEVEAGDTQEPKYSPWKPKESTGPGKKRKNEGGENLEKKRKEEFL</sequence>
<dbReference type="GO" id="GO:0042781">
    <property type="term" value="F:3'-tRNA processing endoribonuclease activity"/>
    <property type="evidence" value="ECO:0007669"/>
    <property type="project" value="UniProtKB-EC"/>
</dbReference>
<dbReference type="OrthoDB" id="527344at2759"/>
<dbReference type="FunCoup" id="A0A2P6NT02">
    <property type="interactions" value="735"/>
</dbReference>
<feature type="region of interest" description="Disordered" evidence="11">
    <location>
        <begin position="729"/>
        <end position="769"/>
    </location>
</feature>
<dbReference type="AlphaFoldDB" id="A0A2P6NT02"/>
<dbReference type="InterPro" id="IPR047151">
    <property type="entry name" value="RNZ2-like"/>
</dbReference>
<evidence type="ECO:0000259" key="12">
    <source>
        <dbReference type="Pfam" id="PF13691"/>
    </source>
</evidence>
<evidence type="ECO:0000256" key="9">
    <source>
        <dbReference type="ARBA" id="ARBA00022801"/>
    </source>
</evidence>
<evidence type="ECO:0000256" key="10">
    <source>
        <dbReference type="ARBA" id="ARBA00022833"/>
    </source>
</evidence>
<dbReference type="PANTHER" id="PTHR12553:SF49">
    <property type="entry name" value="ZINC PHOSPHODIESTERASE ELAC PROTEIN 2"/>
    <property type="match status" value="1"/>
</dbReference>
<feature type="domain" description="tRNase Z endonuclease" evidence="12">
    <location>
        <begin position="6"/>
        <end position="65"/>
    </location>
</feature>
<dbReference type="InterPro" id="IPR027794">
    <property type="entry name" value="tRNase_Z_dom"/>
</dbReference>
<comment type="similarity">
    <text evidence="3">Belongs to the RNase Z family.</text>
</comment>
<evidence type="ECO:0000256" key="1">
    <source>
        <dbReference type="ARBA" id="ARBA00000402"/>
    </source>
</evidence>
<evidence type="ECO:0000256" key="7">
    <source>
        <dbReference type="ARBA" id="ARBA00022723"/>
    </source>
</evidence>
<keyword evidence="6" id="KW-0540">Nuclease</keyword>
<dbReference type="InterPro" id="IPR036866">
    <property type="entry name" value="RibonucZ/Hydroxyglut_hydro"/>
</dbReference>
<accession>A0A2P6NT02</accession>
<dbReference type="STRING" id="1890364.A0A2P6NT02"/>
<comment type="caution">
    <text evidence="13">The sequence shown here is derived from an EMBL/GenBank/DDBJ whole genome shotgun (WGS) entry which is preliminary data.</text>
</comment>
<evidence type="ECO:0000256" key="11">
    <source>
        <dbReference type="SAM" id="MobiDB-lite"/>
    </source>
</evidence>
<protein>
    <recommendedName>
        <fullName evidence="4">ribonuclease Z</fullName>
        <ecNumber evidence="4">3.1.26.11</ecNumber>
    </recommendedName>
</protein>
<keyword evidence="9" id="KW-0378">Hydrolase</keyword>
<dbReference type="Pfam" id="PF13691">
    <property type="entry name" value="Lactamase_B_4"/>
    <property type="match status" value="1"/>
</dbReference>
<reference evidence="13 14" key="1">
    <citation type="journal article" date="2018" name="Genome Biol. Evol.">
        <title>Multiple Roots of Fruiting Body Formation in Amoebozoa.</title>
        <authorList>
            <person name="Hillmann F."/>
            <person name="Forbes G."/>
            <person name="Novohradska S."/>
            <person name="Ferling I."/>
            <person name="Riege K."/>
            <person name="Groth M."/>
            <person name="Westermann M."/>
            <person name="Marz M."/>
            <person name="Spaller T."/>
            <person name="Winckler T."/>
            <person name="Schaap P."/>
            <person name="Glockner G."/>
        </authorList>
    </citation>
    <scope>NUCLEOTIDE SEQUENCE [LARGE SCALE GENOMIC DNA]</scope>
    <source>
        <strain evidence="13 14">Jena</strain>
    </source>
</reference>
<evidence type="ECO:0000313" key="13">
    <source>
        <dbReference type="EMBL" id="PRP87102.1"/>
    </source>
</evidence>
<dbReference type="CDD" id="cd07718">
    <property type="entry name" value="RNaseZ_ELAC1_ELAC2-C-term-like_MBL-fold"/>
    <property type="match status" value="1"/>
</dbReference>
<keyword evidence="8" id="KW-0255">Endonuclease</keyword>
<comment type="cofactor">
    <cofactor evidence="2">
        <name>Zn(2+)</name>
        <dbReference type="ChEBI" id="CHEBI:29105"/>
    </cofactor>
</comment>
<evidence type="ECO:0000256" key="8">
    <source>
        <dbReference type="ARBA" id="ARBA00022759"/>
    </source>
</evidence>